<dbReference type="EMBL" id="JACHVB010000020">
    <property type="protein sequence ID" value="MBC2594221.1"/>
    <property type="molecule type" value="Genomic_DNA"/>
</dbReference>
<sequence length="206" mass="22484">MSEDQKHKTVGVSFPPELRQRASERARGLGLSFSKYVTLCVEAEVSGKPPQLVMENLLPAGAPPLNLEAALEEGSDYGAMKAASIGFEDDIEEILRQEDICYSRFAQVAHLRTDFLVQHVDPATGRNLRIALECKYNVRKRATVTLGQCIILKSLPGVDAVMLCVPYLKHFDPHLSDTFAQQGIPIVTPDSLNPGLESLLASLAPA</sequence>
<organism evidence="1 2">
    <name type="scientific">Ruficoccus amylovorans</name>
    <dbReference type="NCBI Taxonomy" id="1804625"/>
    <lineage>
        <taxon>Bacteria</taxon>
        <taxon>Pseudomonadati</taxon>
        <taxon>Verrucomicrobiota</taxon>
        <taxon>Opitutia</taxon>
        <taxon>Puniceicoccales</taxon>
        <taxon>Cerasicoccaceae</taxon>
        <taxon>Ruficoccus</taxon>
    </lineage>
</organism>
<comment type="caution">
    <text evidence="1">The sequence shown here is derived from an EMBL/GenBank/DDBJ whole genome shotgun (WGS) entry which is preliminary data.</text>
</comment>
<proteinExistence type="predicted"/>
<keyword evidence="2" id="KW-1185">Reference proteome</keyword>
<accession>A0A842HG42</accession>
<dbReference type="Proteomes" id="UP000546464">
    <property type="component" value="Unassembled WGS sequence"/>
</dbReference>
<dbReference type="AlphaFoldDB" id="A0A842HG42"/>
<evidence type="ECO:0008006" key="3">
    <source>
        <dbReference type="Google" id="ProtNLM"/>
    </source>
</evidence>
<evidence type="ECO:0000313" key="2">
    <source>
        <dbReference type="Proteomes" id="UP000546464"/>
    </source>
</evidence>
<dbReference type="RefSeq" id="WP_185675203.1">
    <property type="nucleotide sequence ID" value="NZ_JACHVB010000020.1"/>
</dbReference>
<protein>
    <recommendedName>
        <fullName evidence="3">Restriction endonuclease</fullName>
    </recommendedName>
</protein>
<gene>
    <name evidence="1" type="ORF">H5P28_08090</name>
</gene>
<evidence type="ECO:0000313" key="1">
    <source>
        <dbReference type="EMBL" id="MBC2594221.1"/>
    </source>
</evidence>
<reference evidence="1 2" key="1">
    <citation type="submission" date="2020-07" db="EMBL/GenBank/DDBJ databases">
        <authorList>
            <person name="Feng X."/>
        </authorList>
    </citation>
    <scope>NUCLEOTIDE SEQUENCE [LARGE SCALE GENOMIC DNA]</scope>
    <source>
        <strain evidence="1 2">JCM31066</strain>
    </source>
</reference>
<name>A0A842HG42_9BACT</name>